<dbReference type="RefSeq" id="WP_263543646.1">
    <property type="nucleotide sequence ID" value="NZ_JAOVZO020000001.1"/>
</dbReference>
<dbReference type="PANTHER" id="PTHR42714">
    <property type="entry name" value="TRNA MODIFICATION GTPASE GTPBP3"/>
    <property type="match status" value="1"/>
</dbReference>
<sequence length="498" mass="52893">MTTPRSRQVKLALAAAFGLGVIALLWLLLGATRSALALWHEIAQLPTWLAVAIGAALCAFAAAAGWLGWRLFAPRRRTFKPVEAPDRASLEARVDALASIRAETAALEAELVELDQRRASGECYVAVFGEISAGKSSVIRALAPRAAPDVASPDVDVLGGTTTQVAHYRGEIAGRPLVLADVPGTHEVGARERERIARDEALRAHAVVYVAAGDLTRQQDDELRWLHGYGKPLVLALNKTDQWNATEREQLVAALRRRYGEAIAALVPVRAGGSERFERVLADGRRESVVREQAPDVAALRGTLAAVVNGDAQALETAREHAVLGGLNERVAAAEHAAREREATRIVDRYTRRAVIGALAAVAPGTDLLIQGALATGLVRELANLYAVPVKELDLDAFLEKATLTVRTTSSVVLAIAGNALKAFPGLGTLGGGVLHAIAYGLIFDSLGRAVARTLAERQSLDQQHIAGALRELLGENARARLAHIAAMAMDARKGGAD</sequence>
<comment type="subcellular location">
    <subcellularLocation>
        <location evidence="1">Membrane</location>
        <topology evidence="1">Multi-pass membrane protein</topology>
    </subcellularLocation>
</comment>
<dbReference type="Pfam" id="PF01926">
    <property type="entry name" value="MMR_HSR1"/>
    <property type="match status" value="1"/>
</dbReference>
<feature type="domain" description="G" evidence="6">
    <location>
        <begin position="125"/>
        <end position="239"/>
    </location>
</feature>
<dbReference type="SUPFAM" id="SSF52540">
    <property type="entry name" value="P-loop containing nucleoside triphosphate hydrolases"/>
    <property type="match status" value="1"/>
</dbReference>
<reference evidence="7" key="1">
    <citation type="submission" date="2023-02" db="EMBL/GenBank/DDBJ databases">
        <title>Tahibacter soli sp. nov. isolated from soil.</title>
        <authorList>
            <person name="Baek J.H."/>
            <person name="Lee J.K."/>
            <person name="Choi D.G."/>
            <person name="Jeon C.O."/>
        </authorList>
    </citation>
    <scope>NUCLEOTIDE SEQUENCE</scope>
    <source>
        <strain evidence="7">BL</strain>
    </source>
</reference>
<comment type="caution">
    <text evidence="7">The sequence shown here is derived from an EMBL/GenBank/DDBJ whole genome shotgun (WGS) entry which is preliminary data.</text>
</comment>
<evidence type="ECO:0000313" key="8">
    <source>
        <dbReference type="Proteomes" id="UP001139971"/>
    </source>
</evidence>
<evidence type="ECO:0000256" key="1">
    <source>
        <dbReference type="ARBA" id="ARBA00004141"/>
    </source>
</evidence>
<dbReference type="AlphaFoldDB" id="A0A9X3YFZ4"/>
<accession>A0A9X3YFZ4</accession>
<keyword evidence="2 5" id="KW-0812">Transmembrane</keyword>
<gene>
    <name evidence="7" type="ORF">OD750_002105</name>
</gene>
<organism evidence="7 8">
    <name type="scientific">Tahibacter soli</name>
    <dbReference type="NCBI Taxonomy" id="2983605"/>
    <lineage>
        <taxon>Bacteria</taxon>
        <taxon>Pseudomonadati</taxon>
        <taxon>Pseudomonadota</taxon>
        <taxon>Gammaproteobacteria</taxon>
        <taxon>Lysobacterales</taxon>
        <taxon>Rhodanobacteraceae</taxon>
        <taxon>Tahibacter</taxon>
    </lineage>
</organism>
<dbReference type="InterPro" id="IPR027417">
    <property type="entry name" value="P-loop_NTPase"/>
</dbReference>
<evidence type="ECO:0000259" key="6">
    <source>
        <dbReference type="Pfam" id="PF01926"/>
    </source>
</evidence>
<dbReference type="PANTHER" id="PTHR42714:SF2">
    <property type="entry name" value="TRNA MODIFICATION GTPASE GTPBP3, MITOCHONDRIAL"/>
    <property type="match status" value="1"/>
</dbReference>
<dbReference type="EMBL" id="JAOVZO020000001">
    <property type="protein sequence ID" value="MDC8011334.1"/>
    <property type="molecule type" value="Genomic_DNA"/>
</dbReference>
<feature type="transmembrane region" description="Helical" evidence="5">
    <location>
        <begin position="47"/>
        <end position="69"/>
    </location>
</feature>
<evidence type="ECO:0000256" key="5">
    <source>
        <dbReference type="SAM" id="Phobius"/>
    </source>
</evidence>
<dbReference type="GO" id="GO:0030488">
    <property type="term" value="P:tRNA methylation"/>
    <property type="evidence" value="ECO:0007669"/>
    <property type="project" value="TreeGrafter"/>
</dbReference>
<keyword evidence="4 5" id="KW-0472">Membrane</keyword>
<evidence type="ECO:0000256" key="2">
    <source>
        <dbReference type="ARBA" id="ARBA00022692"/>
    </source>
</evidence>
<dbReference type="GO" id="GO:0005829">
    <property type="term" value="C:cytosol"/>
    <property type="evidence" value="ECO:0007669"/>
    <property type="project" value="TreeGrafter"/>
</dbReference>
<name>A0A9X3YFZ4_9GAMM</name>
<evidence type="ECO:0000256" key="3">
    <source>
        <dbReference type="ARBA" id="ARBA00022989"/>
    </source>
</evidence>
<dbReference type="GO" id="GO:0016020">
    <property type="term" value="C:membrane"/>
    <property type="evidence" value="ECO:0007669"/>
    <property type="project" value="UniProtKB-SubCell"/>
</dbReference>
<proteinExistence type="predicted"/>
<dbReference type="GO" id="GO:0005525">
    <property type="term" value="F:GTP binding"/>
    <property type="evidence" value="ECO:0007669"/>
    <property type="project" value="InterPro"/>
</dbReference>
<evidence type="ECO:0000313" key="7">
    <source>
        <dbReference type="EMBL" id="MDC8011334.1"/>
    </source>
</evidence>
<dbReference type="Proteomes" id="UP001139971">
    <property type="component" value="Unassembled WGS sequence"/>
</dbReference>
<evidence type="ECO:0000256" key="4">
    <source>
        <dbReference type="ARBA" id="ARBA00023136"/>
    </source>
</evidence>
<dbReference type="Gene3D" id="3.40.50.300">
    <property type="entry name" value="P-loop containing nucleotide triphosphate hydrolases"/>
    <property type="match status" value="1"/>
</dbReference>
<dbReference type="GO" id="GO:0002098">
    <property type="term" value="P:tRNA wobble uridine modification"/>
    <property type="evidence" value="ECO:0007669"/>
    <property type="project" value="TreeGrafter"/>
</dbReference>
<keyword evidence="8" id="KW-1185">Reference proteome</keyword>
<dbReference type="Pfam" id="PF05128">
    <property type="entry name" value="DUF697"/>
    <property type="match status" value="1"/>
</dbReference>
<keyword evidence="3 5" id="KW-1133">Transmembrane helix</keyword>
<protein>
    <submittedName>
        <fullName evidence="7">50S ribosome-binding GTPase</fullName>
    </submittedName>
</protein>
<dbReference type="InterPro" id="IPR021147">
    <property type="entry name" value="DUF697"/>
</dbReference>
<dbReference type="InterPro" id="IPR006073">
    <property type="entry name" value="GTP-bd"/>
</dbReference>